<organism evidence="1 2">
    <name type="scientific">Geotoga petraea</name>
    <dbReference type="NCBI Taxonomy" id="28234"/>
    <lineage>
        <taxon>Bacteria</taxon>
        <taxon>Thermotogati</taxon>
        <taxon>Thermotogota</taxon>
        <taxon>Thermotogae</taxon>
        <taxon>Petrotogales</taxon>
        <taxon>Petrotogaceae</taxon>
        <taxon>Geotoga</taxon>
    </lineage>
</organism>
<dbReference type="Pfam" id="PF08665">
    <property type="entry name" value="PglZ"/>
    <property type="match status" value="1"/>
</dbReference>
<name>A0A1G6MLQ9_9BACT</name>
<dbReference type="InterPro" id="IPR014060">
    <property type="entry name" value="PglZ"/>
</dbReference>
<dbReference type="SUPFAM" id="SSF53649">
    <property type="entry name" value="Alkaline phosphatase-like"/>
    <property type="match status" value="1"/>
</dbReference>
<sequence>MADNRESIIKNIKDYFKPGPVRTIVLWIDEEKDFEDIFDEIEIDNVEKIYLNKNNRLGSKFQIFYQNKDKDYIVYTDFDVEDDDFVADIKIHSKIFRADKISLILKNLKIDFGSGDIYSFIRKNRQFFGNKRIEKLKTYNLNYEIIDNLYLGMMYALLDMNYPDKEEMIIRLLSSGLEKNDYYEKIANYIEEEIFWNMLRKMYGYSGEHTLKKFAAYLFVNGIANDFDNKILSRFRNYINENYIPQIFVFLDHWKHRNPSSFEEVSQKIDSFLEIESVLQDSDLDSIKNIFLFECAEKQIIKKIYNFLKSEVHKFDDFKEIINKRQSSFWNDKYGKYYKMLHYYIEILSFKEVYSSSSFLSDFEEGIKRYTEELYKMDYYYRKFFYEFGKYSQPEFIKNIANEIENIYVNWFIPNLDEAWVRTLKLKRDWEFYGIKAQRNFYSQNSGEFDKVKSVVIISDALRFEVAKELEEKLNENFRSETKLNTRVSSIPSITSIGMASLLPNNENINIKDDGSVLIGDKPTSNIDNRKEILKSDREKSTAIKFNNFMDMNLEEQKEFKKQNDLIYIYHNSIDATGDNAASEERVFNACKEAIDEIYNLSRALKNIGFTNIIITSDHGFLYQKSKMESYEKLPREKIDYISYKRRYFITNKEIKNHNYLSFKLDYLANQDLFAYFPKGNIRFNTQGAGSNFVHGGLSLQEIVIPELIFKPVKSTRKDSDKYESKNVELELVNDLKKITNTFFSLNFYQKEPVGGKNNPSDFEIYLVDSKEKIVSNLVKIVANSTDKDNKNRTYSERFNLKNENFDKSKDYYLVIKNTTTDTEKRYNFTIDILISDDFGF</sequence>
<evidence type="ECO:0000313" key="2">
    <source>
        <dbReference type="Proteomes" id="UP000199322"/>
    </source>
</evidence>
<dbReference type="RefSeq" id="WP_091403831.1">
    <property type="nucleotide sequence ID" value="NZ_FMYV01000005.1"/>
</dbReference>
<dbReference type="STRING" id="28234.SAMN04488588_1304"/>
<accession>A0A1G6MLQ9</accession>
<gene>
    <name evidence="1" type="ORF">SAMN04488588_1304</name>
</gene>
<proteinExistence type="predicted"/>
<dbReference type="Proteomes" id="UP000199322">
    <property type="component" value="Unassembled WGS sequence"/>
</dbReference>
<keyword evidence="2" id="KW-1185">Reference proteome</keyword>
<dbReference type="NCBIfam" id="TIGR02687">
    <property type="entry name" value="BREX-1 system phosphatase PglZ type A"/>
    <property type="match status" value="1"/>
</dbReference>
<dbReference type="InterPro" id="IPR017850">
    <property type="entry name" value="Alkaline_phosphatase_core_sf"/>
</dbReference>
<evidence type="ECO:0000313" key="1">
    <source>
        <dbReference type="EMBL" id="SDC56483.1"/>
    </source>
</evidence>
<protein>
    <submittedName>
        <fullName evidence="1">TIGR02687 family protein</fullName>
    </submittedName>
</protein>
<dbReference type="Gene3D" id="3.40.720.10">
    <property type="entry name" value="Alkaline Phosphatase, subunit A"/>
    <property type="match status" value="1"/>
</dbReference>
<dbReference type="AlphaFoldDB" id="A0A1G6MLQ9"/>
<dbReference type="EMBL" id="FMYV01000005">
    <property type="protein sequence ID" value="SDC56483.1"/>
    <property type="molecule type" value="Genomic_DNA"/>
</dbReference>
<reference evidence="1 2" key="1">
    <citation type="submission" date="2016-10" db="EMBL/GenBank/DDBJ databases">
        <authorList>
            <person name="de Groot N.N."/>
        </authorList>
    </citation>
    <scope>NUCLEOTIDE SEQUENCE [LARGE SCALE GENOMIC DNA]</scope>
    <source>
        <strain evidence="1 2">WG14</strain>
    </source>
</reference>